<reference evidence="3" key="1">
    <citation type="submission" date="2009-02" db="EMBL/GenBank/DDBJ databases">
        <title>The Genome Sequence of Shigella sp. D9.</title>
        <authorList>
            <consortium name="The Broad Institute Genome Sequencing Platform"/>
            <person name="Ward D."/>
            <person name="Young S.K."/>
            <person name="Kodira C.D."/>
            <person name="Zeng Q."/>
            <person name="Koehrsen M."/>
            <person name="Alvarado L."/>
            <person name="Berlin A."/>
            <person name="Borenstein D."/>
            <person name="Chen Z."/>
            <person name="Engels R."/>
            <person name="Freedman E."/>
            <person name="Gellesch M."/>
            <person name="Goldberg J."/>
            <person name="Griggs A."/>
            <person name="Gujja S."/>
            <person name="Heiman D."/>
            <person name="Hepburn T."/>
            <person name="Howarth C."/>
            <person name="Jen D."/>
            <person name="Larson L."/>
            <person name="Lewis B."/>
            <person name="Mehta T."/>
            <person name="Park D."/>
            <person name="Pearson M."/>
            <person name="Roberts A."/>
            <person name="Saif S."/>
            <person name="Shea T."/>
            <person name="Shenoy N."/>
            <person name="Sisk P."/>
            <person name="Stolte C."/>
            <person name="Sykes S."/>
            <person name="Walk T."/>
            <person name="White J."/>
            <person name="Yandava C."/>
            <person name="Allen-Vercoe E."/>
            <person name="Strauss J."/>
            <person name="Sibley C."/>
            <person name="White A."/>
            <person name="Ambrose C."/>
            <person name="Lander E."/>
            <person name="Nusbaum C."/>
            <person name="Galagan J."/>
            <person name="Birren B."/>
        </authorList>
    </citation>
    <scope>NUCLEOTIDE SEQUENCE [LARGE SCALE GENOMIC DNA]</scope>
    <source>
        <strain evidence="3">D11</strain>
    </source>
</reference>
<dbReference type="Proteomes" id="UP000004650">
    <property type="component" value="Unassembled WGS sequence"/>
</dbReference>
<evidence type="ECO:0000313" key="3">
    <source>
        <dbReference type="Proteomes" id="UP000004650"/>
    </source>
</evidence>
<organism evidence="2 3">
    <name type="scientific">Fusobacterium animalis D11</name>
    <dbReference type="NCBI Taxonomy" id="556264"/>
    <lineage>
        <taxon>Bacteria</taxon>
        <taxon>Fusobacteriati</taxon>
        <taxon>Fusobacteriota</taxon>
        <taxon>Fusobacteriia</taxon>
        <taxon>Fusobacteriales</taxon>
        <taxon>Fusobacteriaceae</taxon>
        <taxon>Fusobacterium</taxon>
    </lineage>
</organism>
<protein>
    <recommendedName>
        <fullName evidence="4">DUF669 domain-containing protein</fullName>
    </recommendedName>
</protein>
<name>A0A0K9CLI8_9FUSO</name>
<proteinExistence type="predicted"/>
<evidence type="ECO:0000256" key="1">
    <source>
        <dbReference type="SAM" id="MobiDB-lite"/>
    </source>
</evidence>
<feature type="compositionally biased region" description="Basic and acidic residues" evidence="1">
    <location>
        <begin position="179"/>
        <end position="189"/>
    </location>
</feature>
<dbReference type="EMBL" id="ACDS02000136">
    <property type="protein sequence ID" value="KMV75769.1"/>
    <property type="molecule type" value="Genomic_DNA"/>
</dbReference>
<comment type="caution">
    <text evidence="2">The sequence shown here is derived from an EMBL/GenBank/DDBJ whole genome shotgun (WGS) entry which is preliminary data.</text>
</comment>
<evidence type="ECO:0008006" key="4">
    <source>
        <dbReference type="Google" id="ProtNLM"/>
    </source>
</evidence>
<evidence type="ECO:0000313" key="2">
    <source>
        <dbReference type="EMBL" id="KMV75769.1"/>
    </source>
</evidence>
<sequence>MSINLWTENEEDLREETKEQSTSVNKSGVYNCTIEEALIISGKNGSQSKGLKLVLKTDEEQYFYPVEFFIKADGTENEYARKKLNKLTYLCKLKNKDLVPIESPNKVFIPVLADKKIGVIVEVSLNGEYLRYNIIGYYDIQSKKTADEIQNKKNPEIYERFKKKFENATPVERPNNYQSEEKTEEKNEDLPEEFPF</sequence>
<accession>A0A0K9CLI8</accession>
<dbReference type="AlphaFoldDB" id="A0A0K9CLI8"/>
<feature type="region of interest" description="Disordered" evidence="1">
    <location>
        <begin position="167"/>
        <end position="196"/>
    </location>
</feature>
<feature type="region of interest" description="Disordered" evidence="1">
    <location>
        <begin position="1"/>
        <end position="21"/>
    </location>
</feature>
<reference evidence="2 3" key="2">
    <citation type="submission" date="2013-10" db="EMBL/GenBank/DDBJ databases">
        <title>The Genome Sequence of Fusobacterium nucleatum subsp. animalis D11.</title>
        <authorList>
            <consortium name="The Broad Institute Genomics Platform"/>
            <person name="Earl A."/>
            <person name="Ward D."/>
            <person name="Feldgarden M."/>
            <person name="Gevers D."/>
            <person name="Kostic A."/>
            <person name="Garrett W."/>
            <person name="Young S.K."/>
            <person name="Zeng Q."/>
            <person name="Gargeya S."/>
            <person name="Fitzgerald M."/>
            <person name="Abouelleil A."/>
            <person name="Alvarado L."/>
            <person name="Berlin A.M."/>
            <person name="Chapman S.B."/>
            <person name="Gainer-Dewar J."/>
            <person name="Goldberg J."/>
            <person name="Gnerre S."/>
            <person name="Griggs A."/>
            <person name="Gujja S."/>
            <person name="Hansen M."/>
            <person name="Howarth C."/>
            <person name="Imamovic A."/>
            <person name="Ireland A."/>
            <person name="Larimer J."/>
            <person name="McCowan C."/>
            <person name="Murphy C."/>
            <person name="Pearson M."/>
            <person name="Poon T.W."/>
            <person name="Priest M."/>
            <person name="Roberts A."/>
            <person name="Saif S."/>
            <person name="Shea T."/>
            <person name="Sykes S."/>
            <person name="Wortman J."/>
            <person name="Nusbaum C."/>
            <person name="Birren B."/>
        </authorList>
    </citation>
    <scope>NUCLEOTIDE SEQUENCE [LARGE SCALE GENOMIC DNA]</scope>
    <source>
        <strain evidence="2 3">D11</strain>
    </source>
</reference>
<gene>
    <name evidence="2" type="ORF">PSAG_04859</name>
</gene>